<dbReference type="Pfam" id="PF02602">
    <property type="entry name" value="HEM4"/>
    <property type="match status" value="1"/>
</dbReference>
<dbReference type="Gene3D" id="3.40.50.10090">
    <property type="match status" value="2"/>
</dbReference>
<evidence type="ECO:0000259" key="1">
    <source>
        <dbReference type="Pfam" id="PF02602"/>
    </source>
</evidence>
<dbReference type="EMBL" id="FOFB01000020">
    <property type="protein sequence ID" value="SEQ96458.1"/>
    <property type="molecule type" value="Genomic_DNA"/>
</dbReference>
<dbReference type="CDD" id="cd06578">
    <property type="entry name" value="HemD"/>
    <property type="match status" value="1"/>
</dbReference>
<dbReference type="SUPFAM" id="SSF69618">
    <property type="entry name" value="HemD-like"/>
    <property type="match status" value="1"/>
</dbReference>
<feature type="domain" description="Tetrapyrrole biosynthesis uroporphyrinogen III synthase" evidence="1">
    <location>
        <begin position="17"/>
        <end position="208"/>
    </location>
</feature>
<accession>A0A1H9KBL8</accession>
<keyword evidence="3" id="KW-1185">Reference proteome</keyword>
<dbReference type="Proteomes" id="UP000199021">
    <property type="component" value="Unassembled WGS sequence"/>
</dbReference>
<dbReference type="InterPro" id="IPR003754">
    <property type="entry name" value="4pyrrol_synth_uPrphyn_synth"/>
</dbReference>
<gene>
    <name evidence="2" type="ORF">SAMN05444359_12033</name>
</gene>
<dbReference type="OrthoDB" id="1466968at2"/>
<organism evidence="2 3">
    <name type="scientific">Neolewinella agarilytica</name>
    <dbReference type="NCBI Taxonomy" id="478744"/>
    <lineage>
        <taxon>Bacteria</taxon>
        <taxon>Pseudomonadati</taxon>
        <taxon>Bacteroidota</taxon>
        <taxon>Saprospiria</taxon>
        <taxon>Saprospirales</taxon>
        <taxon>Lewinellaceae</taxon>
        <taxon>Neolewinella</taxon>
    </lineage>
</organism>
<evidence type="ECO:0000313" key="2">
    <source>
        <dbReference type="EMBL" id="SEQ96458.1"/>
    </source>
</evidence>
<dbReference type="GO" id="GO:0033014">
    <property type="term" value="P:tetrapyrrole biosynthetic process"/>
    <property type="evidence" value="ECO:0007669"/>
    <property type="project" value="InterPro"/>
</dbReference>
<dbReference type="STRING" id="478744.SAMN05444359_12033"/>
<sequence>MTVFISRSLSAQSPLAAWAEAGGHNLLAHSLIDFRPVPFSPPGQADWWFFYSSRAVEFALLQGIPAVKLAAMGPGTAKTLQKLAGRVDFVGAGKPEEVAEAFGERARGQQVFFPRARQSRKTVQTLLDDQIRVLDDICYNNIAVPQQTPILAEVYIFTSPLNVSAYVDHQALTAGAGVIAIGPSTAAALTVRGVNCLVAASPDEEAVVSVLRALP</sequence>
<name>A0A1H9KBL8_9BACT</name>
<proteinExistence type="predicted"/>
<dbReference type="GO" id="GO:0004852">
    <property type="term" value="F:uroporphyrinogen-III synthase activity"/>
    <property type="evidence" value="ECO:0007669"/>
    <property type="project" value="InterPro"/>
</dbReference>
<reference evidence="3" key="1">
    <citation type="submission" date="2016-10" db="EMBL/GenBank/DDBJ databases">
        <authorList>
            <person name="Varghese N."/>
            <person name="Submissions S."/>
        </authorList>
    </citation>
    <scope>NUCLEOTIDE SEQUENCE [LARGE SCALE GENOMIC DNA]</scope>
    <source>
        <strain evidence="3">DSM 24740</strain>
    </source>
</reference>
<dbReference type="InterPro" id="IPR036108">
    <property type="entry name" value="4pyrrol_syn_uPrphyn_synt_sf"/>
</dbReference>
<evidence type="ECO:0000313" key="3">
    <source>
        <dbReference type="Proteomes" id="UP000199021"/>
    </source>
</evidence>
<dbReference type="InParanoid" id="A0A1H9KBL8"/>
<dbReference type="RefSeq" id="WP_090170662.1">
    <property type="nucleotide sequence ID" value="NZ_FOFB01000020.1"/>
</dbReference>
<protein>
    <submittedName>
        <fullName evidence="2">Uroporphyrinogen-III synthase</fullName>
    </submittedName>
</protein>
<dbReference type="AlphaFoldDB" id="A0A1H9KBL8"/>